<sequence>MLSLILGEPLQNSDQGFSLPTFIHYTYSPPTLAHATFEVLLFLPSFLASGRLEALGCVVKRLVADAHVRHEEFDPAAHDESQRNNLHQRFGQRHLPRHSTKFGAIWDKCVCRRFRRGYDSTRPNSRIQSDRAGEFWRIGGKIIYHFNALPTLPFSR</sequence>
<organism evidence="1 2">
    <name type="scientific">Chondrus crispus</name>
    <name type="common">Carrageen Irish moss</name>
    <name type="synonym">Polymorpha crispa</name>
    <dbReference type="NCBI Taxonomy" id="2769"/>
    <lineage>
        <taxon>Eukaryota</taxon>
        <taxon>Rhodophyta</taxon>
        <taxon>Florideophyceae</taxon>
        <taxon>Rhodymeniophycidae</taxon>
        <taxon>Gigartinales</taxon>
        <taxon>Gigartinaceae</taxon>
        <taxon>Chondrus</taxon>
    </lineage>
</organism>
<dbReference type="AlphaFoldDB" id="R7Q9J6"/>
<reference evidence="2" key="1">
    <citation type="journal article" date="2013" name="Proc. Natl. Acad. Sci. U.S.A.">
        <title>Genome structure and metabolic features in the red seaweed Chondrus crispus shed light on evolution of the Archaeplastida.</title>
        <authorList>
            <person name="Collen J."/>
            <person name="Porcel B."/>
            <person name="Carre W."/>
            <person name="Ball S.G."/>
            <person name="Chaparro C."/>
            <person name="Tonon T."/>
            <person name="Barbeyron T."/>
            <person name="Michel G."/>
            <person name="Noel B."/>
            <person name="Valentin K."/>
            <person name="Elias M."/>
            <person name="Artiguenave F."/>
            <person name="Arun A."/>
            <person name="Aury J.M."/>
            <person name="Barbosa-Neto J.F."/>
            <person name="Bothwell J.H."/>
            <person name="Bouget F.Y."/>
            <person name="Brillet L."/>
            <person name="Cabello-Hurtado F."/>
            <person name="Capella-Gutierrez S."/>
            <person name="Charrier B."/>
            <person name="Cladiere L."/>
            <person name="Cock J.M."/>
            <person name="Coelho S.M."/>
            <person name="Colleoni C."/>
            <person name="Czjzek M."/>
            <person name="Da Silva C."/>
            <person name="Delage L."/>
            <person name="Denoeud F."/>
            <person name="Deschamps P."/>
            <person name="Dittami S.M."/>
            <person name="Gabaldon T."/>
            <person name="Gachon C.M."/>
            <person name="Groisillier A."/>
            <person name="Herve C."/>
            <person name="Jabbari K."/>
            <person name="Katinka M."/>
            <person name="Kloareg B."/>
            <person name="Kowalczyk N."/>
            <person name="Labadie K."/>
            <person name="Leblanc C."/>
            <person name="Lopez P.J."/>
            <person name="McLachlan D.H."/>
            <person name="Meslet-Cladiere L."/>
            <person name="Moustafa A."/>
            <person name="Nehr Z."/>
            <person name="Nyvall Collen P."/>
            <person name="Panaud O."/>
            <person name="Partensky F."/>
            <person name="Poulain J."/>
            <person name="Rensing S.A."/>
            <person name="Rousvoal S."/>
            <person name="Samson G."/>
            <person name="Symeonidi A."/>
            <person name="Weissenbach J."/>
            <person name="Zambounis A."/>
            <person name="Wincker P."/>
            <person name="Boyen C."/>
        </authorList>
    </citation>
    <scope>NUCLEOTIDE SEQUENCE [LARGE SCALE GENOMIC DNA]</scope>
    <source>
        <strain evidence="2">cv. Stackhouse</strain>
    </source>
</reference>
<evidence type="ECO:0000313" key="1">
    <source>
        <dbReference type="EMBL" id="CDF34150.1"/>
    </source>
</evidence>
<dbReference type="EMBL" id="HG001674">
    <property type="protein sequence ID" value="CDF34150.1"/>
    <property type="molecule type" value="Genomic_DNA"/>
</dbReference>
<dbReference type="Gramene" id="CDF34150">
    <property type="protein sequence ID" value="CDF34150"/>
    <property type="gene ID" value="CHC_T00002839001"/>
</dbReference>
<dbReference type="RefSeq" id="XP_005713969.1">
    <property type="nucleotide sequence ID" value="XM_005713912.1"/>
</dbReference>
<evidence type="ECO:0000313" key="2">
    <source>
        <dbReference type="Proteomes" id="UP000012073"/>
    </source>
</evidence>
<accession>R7Q9J6</accession>
<dbReference type="GeneID" id="17321681"/>
<dbReference type="KEGG" id="ccp:CHC_T00002839001"/>
<proteinExistence type="predicted"/>
<keyword evidence="2" id="KW-1185">Reference proteome</keyword>
<gene>
    <name evidence="1" type="ORF">CHC_T00002839001</name>
</gene>
<protein>
    <submittedName>
        <fullName evidence="1">Uncharacterized protein</fullName>
    </submittedName>
</protein>
<dbReference type="Proteomes" id="UP000012073">
    <property type="component" value="Unassembled WGS sequence"/>
</dbReference>
<name>R7Q9J6_CHOCR</name>